<evidence type="ECO:0000313" key="2">
    <source>
        <dbReference type="Proteomes" id="UP001157914"/>
    </source>
</evidence>
<dbReference type="Proteomes" id="UP001157914">
    <property type="component" value="Unassembled WGS sequence"/>
</dbReference>
<sequence>MFNLFSKRRRRPASYTWKPAVDLTNPRIAASLTTFPTN</sequence>
<reference evidence="1 2" key="1">
    <citation type="submission" date="2017-05" db="EMBL/GenBank/DDBJ databases">
        <authorList>
            <person name="Varghese N."/>
            <person name="Submissions S."/>
        </authorList>
    </citation>
    <scope>NUCLEOTIDE SEQUENCE [LARGE SCALE GENOMIC DNA]</scope>
    <source>
        <strain evidence="1 2">DSM 15949</strain>
    </source>
</reference>
<comment type="caution">
    <text evidence="1">The sequence shown here is derived from an EMBL/GenBank/DDBJ whole genome shotgun (WGS) entry which is preliminary data.</text>
</comment>
<keyword evidence="2" id="KW-1185">Reference proteome</keyword>
<evidence type="ECO:0000313" key="1">
    <source>
        <dbReference type="EMBL" id="SMP08536.1"/>
    </source>
</evidence>
<proteinExistence type="predicted"/>
<protein>
    <submittedName>
        <fullName evidence="1">Uncharacterized protein</fullName>
    </submittedName>
</protein>
<dbReference type="EMBL" id="FXTT01000001">
    <property type="protein sequence ID" value="SMP08536.1"/>
    <property type="molecule type" value="Genomic_DNA"/>
</dbReference>
<name>A0ABY1NGP5_9HYPH</name>
<accession>A0ABY1NGP5</accession>
<gene>
    <name evidence="1" type="ORF">SAMN06265374_0982</name>
</gene>
<organism evidence="1 2">
    <name type="scientific">Roseibium denhamense</name>
    <dbReference type="NCBI Taxonomy" id="76305"/>
    <lineage>
        <taxon>Bacteria</taxon>
        <taxon>Pseudomonadati</taxon>
        <taxon>Pseudomonadota</taxon>
        <taxon>Alphaproteobacteria</taxon>
        <taxon>Hyphomicrobiales</taxon>
        <taxon>Stappiaceae</taxon>
        <taxon>Roseibium</taxon>
    </lineage>
</organism>